<dbReference type="InterPro" id="IPR004000">
    <property type="entry name" value="Actin"/>
</dbReference>
<evidence type="ECO:0008006" key="4">
    <source>
        <dbReference type="Google" id="ProtNLM"/>
    </source>
</evidence>
<dbReference type="SUPFAM" id="SSF53067">
    <property type="entry name" value="Actin-like ATPase domain"/>
    <property type="match status" value="2"/>
</dbReference>
<reference evidence="2" key="1">
    <citation type="submission" date="2022-11" db="EMBL/GenBank/DDBJ databases">
        <authorList>
            <person name="Petersen C."/>
        </authorList>
    </citation>
    <scope>NUCLEOTIDE SEQUENCE</scope>
    <source>
        <strain evidence="2">IBT 19713</strain>
    </source>
</reference>
<dbReference type="RefSeq" id="XP_058333696.1">
    <property type="nucleotide sequence ID" value="XM_058470555.1"/>
</dbReference>
<dbReference type="Pfam" id="PF00022">
    <property type="entry name" value="Actin"/>
    <property type="match status" value="2"/>
</dbReference>
<proteinExistence type="inferred from homology"/>
<protein>
    <recommendedName>
        <fullName evidence="4">Actin</fullName>
    </recommendedName>
</protein>
<comment type="similarity">
    <text evidence="1">Belongs to the actin family.</text>
</comment>
<evidence type="ECO:0000313" key="2">
    <source>
        <dbReference type="EMBL" id="KAJ5246275.1"/>
    </source>
</evidence>
<evidence type="ECO:0000313" key="3">
    <source>
        <dbReference type="Proteomes" id="UP001150941"/>
    </source>
</evidence>
<keyword evidence="3" id="KW-1185">Reference proteome</keyword>
<name>A0A9W9PGD2_9EURO</name>
<dbReference type="GeneID" id="83197858"/>
<organism evidence="2 3">
    <name type="scientific">Penicillium chermesinum</name>
    <dbReference type="NCBI Taxonomy" id="63820"/>
    <lineage>
        <taxon>Eukaryota</taxon>
        <taxon>Fungi</taxon>
        <taxon>Dikarya</taxon>
        <taxon>Ascomycota</taxon>
        <taxon>Pezizomycotina</taxon>
        <taxon>Eurotiomycetes</taxon>
        <taxon>Eurotiomycetidae</taxon>
        <taxon>Eurotiales</taxon>
        <taxon>Aspergillaceae</taxon>
        <taxon>Penicillium</taxon>
    </lineage>
</organism>
<dbReference type="InterPro" id="IPR020902">
    <property type="entry name" value="Actin/actin-like_CS"/>
</dbReference>
<dbReference type="PROSITE" id="PS01132">
    <property type="entry name" value="ACTINS_ACT_LIKE"/>
    <property type="match status" value="1"/>
</dbReference>
<dbReference type="Gene3D" id="3.90.640.10">
    <property type="entry name" value="Actin, Chain A, domain 4"/>
    <property type="match status" value="1"/>
</dbReference>
<dbReference type="EMBL" id="JAPQKS010000002">
    <property type="protein sequence ID" value="KAJ5246275.1"/>
    <property type="molecule type" value="Genomic_DNA"/>
</dbReference>
<dbReference type="SMART" id="SM00268">
    <property type="entry name" value="ACTIN"/>
    <property type="match status" value="1"/>
</dbReference>
<evidence type="ECO:0000256" key="1">
    <source>
        <dbReference type="RuleBase" id="RU000487"/>
    </source>
</evidence>
<dbReference type="OrthoDB" id="421448at2759"/>
<accession>A0A9W9PGD2</accession>
<dbReference type="PANTHER" id="PTHR11937">
    <property type="entry name" value="ACTIN"/>
    <property type="match status" value="1"/>
</dbReference>
<comment type="caution">
    <text evidence="2">The sequence shown here is derived from an EMBL/GenBank/DDBJ whole genome shotgun (WGS) entry which is preliminary data.</text>
</comment>
<dbReference type="Gene3D" id="3.30.420.40">
    <property type="match status" value="2"/>
</dbReference>
<dbReference type="CDD" id="cd10221">
    <property type="entry name" value="ASKHA_NBD_Arp3-like"/>
    <property type="match status" value="1"/>
</dbReference>
<dbReference type="Proteomes" id="UP001150941">
    <property type="component" value="Unassembled WGS sequence"/>
</dbReference>
<sequence>MPPTSSGTGYSKLAIATKAGAGSAGSSGARPPVANKPSFLGGSGGASSNLASKRGTEDLDFFIGDEALAAGNGPDTIENWDYMERFWSNSIFKYLRVEPEDHYFLLTEPPLNPPENRENTAEIMFESFNCAGLYIAVQAVLALAASWTSSKVTDRSLTGTVIDSGDGVTHVIPVAEGYVIGSSIKSIPIAGRDITYFVQSLLRDRGEPDSSLKTAEKVKEEYCYVSPDIVKEFARYDREPDRFLKHTVTSPNGRSIFFNPEIYSSDFLTPLPNVVDGVIQSSPIDVRRGLYKNIVLSGGSTLYKDFGRRLQRDIRHLVDARIRASEARSGGARSGGLDVAVVTHKRQRHGPWFGGSLLGQTPEFRSYCHTKAEYDEIGPSIVRRFALLGGPGST</sequence>
<gene>
    <name evidence="2" type="ORF">N7468_001258</name>
</gene>
<dbReference type="AlphaFoldDB" id="A0A9W9PGD2"/>
<dbReference type="InterPro" id="IPR043129">
    <property type="entry name" value="ATPase_NBD"/>
</dbReference>
<reference evidence="2" key="2">
    <citation type="journal article" date="2023" name="IMA Fungus">
        <title>Comparative genomic study of the Penicillium genus elucidates a diverse pangenome and 15 lateral gene transfer events.</title>
        <authorList>
            <person name="Petersen C."/>
            <person name="Sorensen T."/>
            <person name="Nielsen M.R."/>
            <person name="Sondergaard T.E."/>
            <person name="Sorensen J.L."/>
            <person name="Fitzpatrick D.A."/>
            <person name="Frisvad J.C."/>
            <person name="Nielsen K.L."/>
        </authorList>
    </citation>
    <scope>NUCLEOTIDE SEQUENCE</scope>
    <source>
        <strain evidence="2">IBT 19713</strain>
    </source>
</reference>